<accession>A0A176VBR4</accession>
<protein>
    <submittedName>
        <fullName evidence="1">Uncharacterized protein</fullName>
    </submittedName>
</protein>
<reference evidence="1" key="1">
    <citation type="submission" date="2016-03" db="EMBL/GenBank/DDBJ databases">
        <title>Mechanisms controlling the formation of the plant cell surface in tip-growing cells are functionally conserved among land plants.</title>
        <authorList>
            <person name="Honkanen S."/>
            <person name="Jones V.A."/>
            <person name="Morieri G."/>
            <person name="Champion C."/>
            <person name="Hetherington A.J."/>
            <person name="Kelly S."/>
            <person name="Saint-Marcoux D."/>
            <person name="Proust H."/>
            <person name="Prescott H."/>
            <person name="Dolan L."/>
        </authorList>
    </citation>
    <scope>NUCLEOTIDE SEQUENCE [LARGE SCALE GENOMIC DNA]</scope>
    <source>
        <tissue evidence="1">Whole gametophyte</tissue>
    </source>
</reference>
<evidence type="ECO:0000313" key="2">
    <source>
        <dbReference type="Proteomes" id="UP000077202"/>
    </source>
</evidence>
<proteinExistence type="predicted"/>
<dbReference type="Proteomes" id="UP000077202">
    <property type="component" value="Unassembled WGS sequence"/>
</dbReference>
<comment type="caution">
    <text evidence="1">The sequence shown here is derived from an EMBL/GenBank/DDBJ whole genome shotgun (WGS) entry which is preliminary data.</text>
</comment>
<name>A0A176VBR4_MARPO</name>
<organism evidence="1 2">
    <name type="scientific">Marchantia polymorpha subsp. ruderalis</name>
    <dbReference type="NCBI Taxonomy" id="1480154"/>
    <lineage>
        <taxon>Eukaryota</taxon>
        <taxon>Viridiplantae</taxon>
        <taxon>Streptophyta</taxon>
        <taxon>Embryophyta</taxon>
        <taxon>Marchantiophyta</taxon>
        <taxon>Marchantiopsida</taxon>
        <taxon>Marchantiidae</taxon>
        <taxon>Marchantiales</taxon>
        <taxon>Marchantiaceae</taxon>
        <taxon>Marchantia</taxon>
    </lineage>
</organism>
<sequence>MLRCRLDLSEGQAWLRLRLRQPQVPPTQVLKYKYGLAERPWYDLQWHEDPDEARRVVRIRFCAQPRARLRKVEVEVEMYKQSTVSLFSVRAWIMESELDPEQPRPGSPAMAEKESLAPQTELDDSLCLAIEGCSATDDIHWKSVVRSMSNLAPAAAQTATTIWGLF</sequence>
<dbReference type="EMBL" id="LVLJ01004076">
    <property type="protein sequence ID" value="OAE18349.1"/>
    <property type="molecule type" value="Genomic_DNA"/>
</dbReference>
<gene>
    <name evidence="1" type="ORF">AXG93_2727s1150</name>
</gene>
<keyword evidence="2" id="KW-1185">Reference proteome</keyword>
<dbReference type="AlphaFoldDB" id="A0A176VBR4"/>
<evidence type="ECO:0000313" key="1">
    <source>
        <dbReference type="EMBL" id="OAE18349.1"/>
    </source>
</evidence>